<dbReference type="SMART" id="SM00330">
    <property type="entry name" value="PIPKc"/>
    <property type="match status" value="1"/>
</dbReference>
<dbReference type="InterPro" id="IPR027484">
    <property type="entry name" value="PInositol-4-P-5-kinase_N"/>
</dbReference>
<name>A0ABQ7SDZ0_PHRPL</name>
<evidence type="ECO:0000313" key="3">
    <source>
        <dbReference type="EMBL" id="KAH0615553.1"/>
    </source>
</evidence>
<dbReference type="PANTHER" id="PTHR23086:SF46">
    <property type="entry name" value="PHOSPHATIDYLINOSITOL 4-PHOSPHATE 5-KINASE-LIKE PROTEIN 1"/>
    <property type="match status" value="1"/>
</dbReference>
<reference evidence="3 4" key="1">
    <citation type="journal article" date="2022" name="Gigascience">
        <title>A chromosome-level genome assembly and annotation of the desert horned lizard, Phrynosoma platyrhinos, provides insight into chromosomal rearrangements among reptiles.</title>
        <authorList>
            <person name="Koochekian N."/>
            <person name="Ascanio A."/>
            <person name="Farleigh K."/>
            <person name="Card D.C."/>
            <person name="Schield D.R."/>
            <person name="Castoe T.A."/>
            <person name="Jezkova T."/>
        </authorList>
    </citation>
    <scope>NUCLEOTIDE SEQUENCE [LARGE SCALE GENOMIC DNA]</scope>
    <source>
        <strain evidence="3">NK-2021</strain>
    </source>
</reference>
<dbReference type="Gene3D" id="3.30.810.10">
    <property type="entry name" value="2-Layer Sandwich"/>
    <property type="match status" value="1"/>
</dbReference>
<dbReference type="SUPFAM" id="SSF56104">
    <property type="entry name" value="SAICAR synthase-like"/>
    <property type="match status" value="1"/>
</dbReference>
<dbReference type="InterPro" id="IPR023610">
    <property type="entry name" value="PInositol-4/5-P-5/4-kinase"/>
</dbReference>
<evidence type="ECO:0000259" key="2">
    <source>
        <dbReference type="PROSITE" id="PS51455"/>
    </source>
</evidence>
<proteinExistence type="predicted"/>
<dbReference type="Pfam" id="PF01504">
    <property type="entry name" value="PIP5K"/>
    <property type="match status" value="1"/>
</dbReference>
<feature type="domain" description="PIPK" evidence="2">
    <location>
        <begin position="1"/>
        <end position="410"/>
    </location>
</feature>
<dbReference type="PANTHER" id="PTHR23086">
    <property type="entry name" value="PHOSPHATIDYLINOSITOL-4-PHOSPHATE 5-KINASE"/>
    <property type="match status" value="1"/>
</dbReference>
<keyword evidence="1" id="KW-0418">Kinase</keyword>
<comment type="caution">
    <text evidence="3">The sequence shown here is derived from an EMBL/GenBank/DDBJ whole genome shotgun (WGS) entry which is preliminary data.</text>
</comment>
<gene>
    <name evidence="3" type="ORF">JD844_004984</name>
</gene>
<keyword evidence="1" id="KW-0547">Nucleotide-binding</keyword>
<dbReference type="EMBL" id="JAIPUX010005291">
    <property type="protein sequence ID" value="KAH0615553.1"/>
    <property type="molecule type" value="Genomic_DNA"/>
</dbReference>
<evidence type="ECO:0000256" key="1">
    <source>
        <dbReference type="PROSITE-ProRule" id="PRU00781"/>
    </source>
</evidence>
<sequence>MTSIQVPKKAEVQDSRRRSQRRLPPIMYRILWRIHEEWKLLGFFEINEDHEFYEFTCMLKQGLKASVQEAIDNPAAVVRTKFWGATTVKKRMSGRSQIVGQCLSRSMSNDKHFFLKTQSRKEIRFLLASLPKYLDHMERYPHSILVKFLGVHSIIIPPEKKQRSWFVRQVELDTQFLRKLHVIDYSLLVGLQPLHEDERILNKALVDIIARTTMSVNESFFRHQTVASLANEARPSVSSYISQVFSSADHFYKLSPESKGTLQTVLGLYLKHRPSTEIDLNISTRSEAFMRDVLAPYLLRGNSCDEIPSYFGQMDTVGNNHIFRGSSLTDTSFYLDQNLRLLPNCRNPFHVIDGPDYRYFVGIIDFFTVFGFRKKLESLWKSIRYRNQSFSTVHPACYAQRLCQWVEDHTT</sequence>
<evidence type="ECO:0000313" key="4">
    <source>
        <dbReference type="Proteomes" id="UP000826234"/>
    </source>
</evidence>
<dbReference type="Gene3D" id="3.30.800.10">
    <property type="entry name" value="Phosphatidylinositol Phosphate Kinase II Beta"/>
    <property type="match status" value="1"/>
</dbReference>
<dbReference type="InterPro" id="IPR027483">
    <property type="entry name" value="PInositol-4-P-4/5-kinase_C_sf"/>
</dbReference>
<accession>A0ABQ7SDZ0</accession>
<dbReference type="Proteomes" id="UP000826234">
    <property type="component" value="Unassembled WGS sequence"/>
</dbReference>
<keyword evidence="4" id="KW-1185">Reference proteome</keyword>
<dbReference type="PROSITE" id="PS51455">
    <property type="entry name" value="PIPK"/>
    <property type="match status" value="1"/>
</dbReference>
<protein>
    <recommendedName>
        <fullName evidence="2">PIPK domain-containing protein</fullName>
    </recommendedName>
</protein>
<organism evidence="3 4">
    <name type="scientific">Phrynosoma platyrhinos</name>
    <name type="common">Desert horned lizard</name>
    <dbReference type="NCBI Taxonomy" id="52577"/>
    <lineage>
        <taxon>Eukaryota</taxon>
        <taxon>Metazoa</taxon>
        <taxon>Chordata</taxon>
        <taxon>Craniata</taxon>
        <taxon>Vertebrata</taxon>
        <taxon>Euteleostomi</taxon>
        <taxon>Lepidosauria</taxon>
        <taxon>Squamata</taxon>
        <taxon>Bifurcata</taxon>
        <taxon>Unidentata</taxon>
        <taxon>Episquamata</taxon>
        <taxon>Toxicofera</taxon>
        <taxon>Iguania</taxon>
        <taxon>Phrynosomatidae</taxon>
        <taxon>Phrynosomatinae</taxon>
        <taxon>Phrynosoma</taxon>
    </lineage>
</organism>
<dbReference type="InterPro" id="IPR002498">
    <property type="entry name" value="PInositol-4-P-4/5-kinase_core"/>
</dbReference>
<keyword evidence="1" id="KW-0067">ATP-binding</keyword>
<keyword evidence="1" id="KW-0808">Transferase</keyword>